<reference evidence="4" key="1">
    <citation type="journal article" date="2018" name="Genome Biol.">
        <title>SKESA: strategic k-mer extension for scrupulous assemblies.</title>
        <authorList>
            <person name="Souvorov A."/>
            <person name="Agarwala R."/>
            <person name="Lipman D.J."/>
        </authorList>
    </citation>
    <scope>NUCLEOTIDE SEQUENCE [LARGE SCALE GENOMIC DNA]</scope>
    <source>
        <strain>ecoli[ST-219]</strain>
        <strain evidence="4">Ecoli[ST-219]</strain>
    </source>
</reference>
<gene>
    <name evidence="4" type="ORF">HLZ50_18825</name>
    <name evidence="5" type="ORF">JNA68_24225</name>
</gene>
<comment type="caution">
    <text evidence="4">The sequence shown here is derived from an EMBL/GenBank/DDBJ whole genome shotgun (WGS) entry which is preliminary data.</text>
</comment>
<dbReference type="EMBL" id="JAETYU010000043">
    <property type="protein sequence ID" value="MBL6206264.1"/>
    <property type="molecule type" value="Genomic_DNA"/>
</dbReference>
<keyword evidence="3" id="KW-1005">Bacterial flagellum biogenesis</keyword>
<organism evidence="4">
    <name type="scientific">Escherichia coli</name>
    <dbReference type="NCBI Taxonomy" id="562"/>
    <lineage>
        <taxon>Bacteria</taxon>
        <taxon>Pseudomonadati</taxon>
        <taxon>Pseudomonadota</taxon>
        <taxon>Gammaproteobacteria</taxon>
        <taxon>Enterobacterales</taxon>
        <taxon>Enterobacteriaceae</taxon>
        <taxon>Escherichia</taxon>
    </lineage>
</organism>
<dbReference type="Proteomes" id="UP000840371">
    <property type="component" value="Unassembled WGS sequence"/>
</dbReference>
<sequence>MSIRLQQVKALLQGIRDDNKNYDGLRALLEQQRLCMIRRASDELLAVNETIMQHYERLNSTSLQRRSLLQLLGVSVNRAGLEQVFGWLPAAQNNAARHWWQRLEQKAGSCKAYNDKNGELLIRQYEFIQSFLGSEADFLYQE</sequence>
<evidence type="ECO:0000313" key="5">
    <source>
        <dbReference type="EMBL" id="MBL6206264.1"/>
    </source>
</evidence>
<evidence type="ECO:0000256" key="1">
    <source>
        <dbReference type="ARBA" id="ARBA00002397"/>
    </source>
</evidence>
<keyword evidence="4" id="KW-0969">Cilium</keyword>
<dbReference type="InterPro" id="IPR036679">
    <property type="entry name" value="FlgN-like_sf"/>
</dbReference>
<dbReference type="SUPFAM" id="SSF140566">
    <property type="entry name" value="FlgN-like"/>
    <property type="match status" value="1"/>
</dbReference>
<dbReference type="RefSeq" id="WP_033815265.1">
    <property type="nucleotide sequence ID" value="NZ_BGVP01000011.1"/>
</dbReference>
<evidence type="ECO:0000256" key="2">
    <source>
        <dbReference type="ARBA" id="ARBA00007703"/>
    </source>
</evidence>
<evidence type="ECO:0000256" key="3">
    <source>
        <dbReference type="ARBA" id="ARBA00022795"/>
    </source>
</evidence>
<comment type="function">
    <text evidence="1">Required for the efficient initiation of filament assembly.</text>
</comment>
<protein>
    <submittedName>
        <fullName evidence="4">Flagellar protein FlgN</fullName>
    </submittedName>
</protein>
<comment type="similarity">
    <text evidence="2">Belongs to the FlgN family.</text>
</comment>
<keyword evidence="4" id="KW-0966">Cell projection</keyword>
<dbReference type="EMBL" id="DABGKZ010000033">
    <property type="protein sequence ID" value="HAJ5152070.1"/>
    <property type="molecule type" value="Genomic_DNA"/>
</dbReference>
<dbReference type="Pfam" id="PF05130">
    <property type="entry name" value="FlgN"/>
    <property type="match status" value="1"/>
</dbReference>
<reference evidence="5" key="3">
    <citation type="submission" date="2021-01" db="EMBL/GenBank/DDBJ databases">
        <title>Genomes of Escherichia coli STEC strains from raw meat-based diets for companion animals.</title>
        <authorList>
            <person name="Stevens M.J.A."/>
            <person name="Stephan R."/>
        </authorList>
    </citation>
    <scope>NUCLEOTIDE SEQUENCE</scope>
    <source>
        <strain evidence="5">ATC7-7</strain>
    </source>
</reference>
<reference evidence="4" key="2">
    <citation type="submission" date="2019-11" db="EMBL/GenBank/DDBJ databases">
        <authorList>
            <consortium name="NCBI Pathogen Detection Project"/>
        </authorList>
    </citation>
    <scope>NUCLEOTIDE SEQUENCE</scope>
    <source>
        <strain evidence="4">Ecoli[ST-219]</strain>
    </source>
</reference>
<name>A0A246NS82_ECOLX</name>
<dbReference type="GeneID" id="75170175"/>
<evidence type="ECO:0000313" key="4">
    <source>
        <dbReference type="EMBL" id="HAJ5152070.1"/>
    </source>
</evidence>
<dbReference type="GO" id="GO:0044780">
    <property type="term" value="P:bacterial-type flagellum assembly"/>
    <property type="evidence" value="ECO:0007669"/>
    <property type="project" value="InterPro"/>
</dbReference>
<dbReference type="AlphaFoldDB" id="A0A246NS82"/>
<keyword evidence="4" id="KW-0282">Flagellum</keyword>
<proteinExistence type="inferred from homology"/>
<dbReference type="InterPro" id="IPR007809">
    <property type="entry name" value="FlgN-like"/>
</dbReference>
<dbReference type="Gene3D" id="1.20.58.300">
    <property type="entry name" value="FlgN-like"/>
    <property type="match status" value="1"/>
</dbReference>
<accession>A0A246NS82</accession>
<dbReference type="Proteomes" id="UP000655659">
    <property type="component" value="Unassembled WGS sequence"/>
</dbReference>